<organism evidence="2 3">
    <name type="scientific">Pyricularia grisea</name>
    <name type="common">Crabgrass-specific blast fungus</name>
    <name type="synonym">Magnaporthe grisea</name>
    <dbReference type="NCBI Taxonomy" id="148305"/>
    <lineage>
        <taxon>Eukaryota</taxon>
        <taxon>Fungi</taxon>
        <taxon>Dikarya</taxon>
        <taxon>Ascomycota</taxon>
        <taxon>Pezizomycotina</taxon>
        <taxon>Sordariomycetes</taxon>
        <taxon>Sordariomycetidae</taxon>
        <taxon>Magnaporthales</taxon>
        <taxon>Pyriculariaceae</taxon>
        <taxon>Pyricularia</taxon>
    </lineage>
</organism>
<protein>
    <recommendedName>
        <fullName evidence="1">Heterokaryon incompatibility domain-containing protein</fullName>
    </recommendedName>
</protein>
<feature type="domain" description="Heterokaryon incompatibility" evidence="1">
    <location>
        <begin position="146"/>
        <end position="345"/>
    </location>
</feature>
<evidence type="ECO:0000313" key="3">
    <source>
        <dbReference type="Proteomes" id="UP001059893"/>
    </source>
</evidence>
<dbReference type="InterPro" id="IPR010730">
    <property type="entry name" value="HET"/>
</dbReference>
<accession>A0ABQ8NFJ1</accession>
<dbReference type="Proteomes" id="UP001059893">
    <property type="component" value="Unassembled WGS sequence"/>
</dbReference>
<dbReference type="PANTHER" id="PTHR33112">
    <property type="entry name" value="DOMAIN PROTEIN, PUTATIVE-RELATED"/>
    <property type="match status" value="1"/>
</dbReference>
<evidence type="ECO:0000259" key="1">
    <source>
        <dbReference type="Pfam" id="PF06985"/>
    </source>
</evidence>
<comment type="caution">
    <text evidence="2">The sequence shown here is derived from an EMBL/GenBank/DDBJ whole genome shotgun (WGS) entry which is preliminary data.</text>
</comment>
<proteinExistence type="predicted"/>
<name>A0ABQ8NFJ1_PYRGI</name>
<dbReference type="EMBL" id="JABSND010000139">
    <property type="protein sequence ID" value="KAI6296265.1"/>
    <property type="molecule type" value="Genomic_DNA"/>
</dbReference>
<gene>
    <name evidence="2" type="ORF">MCOR33_007071</name>
</gene>
<sequence>MYLAATTRVLESVPTHFKPVIELSGVCQLNLAGLVTPDDIRGIYPGVLPWLKKDARRPFVRFHRRCLHVVAEEGHWGIGHIIKDEQWTDLDLIRGYLVNCRSNHGELCDKAIFERPLGNMEPLPRPTWLIDVHEGCIVDGGGGEEYVTLSYVRGPGSNYLSTTEENISVLSQPGALFERHDGTPAGLPAPALASQKLPKTWRDAIHLTRLLGFRYLWVNLLCQVQNQPHETTQKELCKIPYIISGAVFTMAEVDGDDAHYGLRGIKELPEPIKRSLAFSDERIPQQDYEEYEVYRSNLQLNTVATLSAAQARTAAAVFGPQARAHWKGLHQDGRPRPWGNRIWTYSVEFQFSRRMLVFEGGTVRWICHSWPASNKFECPTNTNISHLEHMSESCAHVCHKRHGCRLSTRRLWDALPWWKWGRSTATAFLVLGRLGHRGLAESKIRCQDSRRSLYNSLA</sequence>
<dbReference type="Pfam" id="PF06985">
    <property type="entry name" value="HET"/>
    <property type="match status" value="1"/>
</dbReference>
<evidence type="ECO:0000313" key="2">
    <source>
        <dbReference type="EMBL" id="KAI6296265.1"/>
    </source>
</evidence>
<dbReference type="PANTHER" id="PTHR33112:SF14">
    <property type="entry name" value="HETEROKARYON INCOMPATIBILITY DOMAIN-CONTAINING PROTEIN"/>
    <property type="match status" value="1"/>
</dbReference>
<keyword evidence="3" id="KW-1185">Reference proteome</keyword>
<reference evidence="2" key="1">
    <citation type="submission" date="2021-01" db="EMBL/GenBank/DDBJ databases">
        <title>Deciphering the adaptive evolutionary patterns associated with biogeogrpahic diversity in the finger millet blast pathogen Magnaporthe oryzae in Eastern Africa.</title>
        <authorList>
            <person name="Onyema G."/>
            <person name="Shittu T.A."/>
            <person name="Dodsworth S."/>
            <person name="Devilliers S."/>
            <person name="Muthumeenakshi S."/>
            <person name="Sreenivasaprasad S."/>
        </authorList>
    </citation>
    <scope>NUCLEOTIDE SEQUENCE</scope>
    <source>
        <strain evidence="2">D15/s37</strain>
    </source>
</reference>